<dbReference type="OrthoDB" id="8853072at2"/>
<evidence type="ECO:0000313" key="1">
    <source>
        <dbReference type="EMBL" id="SDB95092.1"/>
    </source>
</evidence>
<gene>
    <name evidence="1" type="ORF">SAMN05421548_1038</name>
</gene>
<dbReference type="Proteomes" id="UP000198908">
    <property type="component" value="Unassembled WGS sequence"/>
</dbReference>
<name>A0A1G6HLH2_9BURK</name>
<proteinExistence type="predicted"/>
<dbReference type="AlphaFoldDB" id="A0A1G6HLH2"/>
<sequence>MADLLLGNIDEHVTDAEINAFLERYGFPPFDAIQRIEGAGRPAALLTFHTASEEGLRKLQGRIHNLFWREHTVSAQVMPPAREE</sequence>
<reference evidence="2" key="1">
    <citation type="submission" date="2016-09" db="EMBL/GenBank/DDBJ databases">
        <authorList>
            <person name="Varghese N."/>
            <person name="Submissions S."/>
        </authorList>
    </citation>
    <scope>NUCLEOTIDE SEQUENCE [LARGE SCALE GENOMIC DNA]</scope>
    <source>
        <strain evidence="2">TNe-862</strain>
    </source>
</reference>
<keyword evidence="2" id="KW-1185">Reference proteome</keyword>
<dbReference type="RefSeq" id="WP_091995154.1">
    <property type="nucleotide sequence ID" value="NZ_FMYQ01000003.1"/>
</dbReference>
<evidence type="ECO:0000313" key="2">
    <source>
        <dbReference type="Proteomes" id="UP000198908"/>
    </source>
</evidence>
<protein>
    <recommendedName>
        <fullName evidence="3">RNA recognition motif. (A.k.a. RRM, RBD, or RNP domain)</fullName>
    </recommendedName>
</protein>
<accession>A0A1G6HLH2</accession>
<dbReference type="EMBL" id="FMYQ01000003">
    <property type="protein sequence ID" value="SDB95092.1"/>
    <property type="molecule type" value="Genomic_DNA"/>
</dbReference>
<evidence type="ECO:0008006" key="3">
    <source>
        <dbReference type="Google" id="ProtNLM"/>
    </source>
</evidence>
<organism evidence="1 2">
    <name type="scientific">Paraburkholderia lycopersici</name>
    <dbReference type="NCBI Taxonomy" id="416944"/>
    <lineage>
        <taxon>Bacteria</taxon>
        <taxon>Pseudomonadati</taxon>
        <taxon>Pseudomonadota</taxon>
        <taxon>Betaproteobacteria</taxon>
        <taxon>Burkholderiales</taxon>
        <taxon>Burkholderiaceae</taxon>
        <taxon>Paraburkholderia</taxon>
    </lineage>
</organism>